<evidence type="ECO:0000313" key="3">
    <source>
        <dbReference type="Proteomes" id="UP001626550"/>
    </source>
</evidence>
<feature type="region of interest" description="Disordered" evidence="1">
    <location>
        <begin position="1"/>
        <end position="42"/>
    </location>
</feature>
<gene>
    <name evidence="2" type="ORF">Ciccas_000794</name>
</gene>
<sequence>MKALSFHAPVENGAPGLFSDSETMTNTQSRDDSLPRPGTASGVYSLSKKDHALATAAAVYDDEMVVSLITDGK</sequence>
<protein>
    <submittedName>
        <fullName evidence="2">Uncharacterized protein</fullName>
    </submittedName>
</protein>
<accession>A0ABD2QLV9</accession>
<dbReference type="EMBL" id="JBJKFK010000046">
    <property type="protein sequence ID" value="KAL3320530.1"/>
    <property type="molecule type" value="Genomic_DNA"/>
</dbReference>
<organism evidence="2 3">
    <name type="scientific">Cichlidogyrus casuarinus</name>
    <dbReference type="NCBI Taxonomy" id="1844966"/>
    <lineage>
        <taxon>Eukaryota</taxon>
        <taxon>Metazoa</taxon>
        <taxon>Spiralia</taxon>
        <taxon>Lophotrochozoa</taxon>
        <taxon>Platyhelminthes</taxon>
        <taxon>Monogenea</taxon>
        <taxon>Monopisthocotylea</taxon>
        <taxon>Dactylogyridea</taxon>
        <taxon>Ancyrocephalidae</taxon>
        <taxon>Cichlidogyrus</taxon>
    </lineage>
</organism>
<dbReference type="Proteomes" id="UP001626550">
    <property type="component" value="Unassembled WGS sequence"/>
</dbReference>
<dbReference type="AlphaFoldDB" id="A0ABD2QLV9"/>
<comment type="caution">
    <text evidence="2">The sequence shown here is derived from an EMBL/GenBank/DDBJ whole genome shotgun (WGS) entry which is preliminary data.</text>
</comment>
<keyword evidence="3" id="KW-1185">Reference proteome</keyword>
<evidence type="ECO:0000313" key="2">
    <source>
        <dbReference type="EMBL" id="KAL3320530.1"/>
    </source>
</evidence>
<reference evidence="2 3" key="1">
    <citation type="submission" date="2024-11" db="EMBL/GenBank/DDBJ databases">
        <title>Adaptive evolution of stress response genes in parasites aligns with host niche diversity.</title>
        <authorList>
            <person name="Hahn C."/>
            <person name="Resl P."/>
        </authorList>
    </citation>
    <scope>NUCLEOTIDE SEQUENCE [LARGE SCALE GENOMIC DNA]</scope>
    <source>
        <strain evidence="2">EGGRZ-B1_66</strain>
        <tissue evidence="2">Body</tissue>
    </source>
</reference>
<evidence type="ECO:0000256" key="1">
    <source>
        <dbReference type="SAM" id="MobiDB-lite"/>
    </source>
</evidence>
<proteinExistence type="predicted"/>
<name>A0ABD2QLV9_9PLAT</name>